<dbReference type="EMBL" id="LWBO01000084">
    <property type="protein sequence ID" value="OQP39075.1"/>
    <property type="molecule type" value="Genomic_DNA"/>
</dbReference>
<keyword evidence="1" id="KW-0812">Transmembrane</keyword>
<sequence>MNKFVANRDVCWLFIQSYWLIIGEVRISSKPSLFELPAFPIETQCLIRKRIGDLREDQLDTWYEIIESTDEQQLLIDADNTGIMKKNLLLCYVMLIITLLLVAGTFIYLSLFSTTEEALRSDKQLTTLNGPWKFIAGDNMQYAASNYDDSQWENMDLTAPAGVHDDDVGLSGYLPGWTAKGHSNYSGYAWYRMKVPVNSLIGNDLALTGPPAVDDAYQLFVNGSLAGQAGDFAGTVPITYSIQPRIFMLPENVKKEKDLTIAFRVWMSAASLGAGAGGIHIAPTLGETEHIEKKYRFQWEQTIKGYIVEVVWPVLFILLAITMYWLNKDRIPPQSCKWFMAALILLGLMRLNQAVYAWFQIENSHLGDIVGPVILKPLVLGSWLMAWREWFNLHQPKWLPGMIALFAFLLMAVQLSGLPWVSPSIHTRFQTIADYLRLVLLALMLFIIYQGMRKQGMKDLLVLVAALVMLIALFPKEISYLHLIPGIWFPYGVGVTRGQFFYVAFVFVMYGVLIQKNSNRAFK</sequence>
<evidence type="ECO:0000313" key="2">
    <source>
        <dbReference type="EMBL" id="OQP39075.1"/>
    </source>
</evidence>
<accession>A0ABX3NNG3</accession>
<feature type="transmembrane region" description="Helical" evidence="1">
    <location>
        <begin position="435"/>
        <end position="452"/>
    </location>
</feature>
<keyword evidence="2" id="KW-0378">Hydrolase</keyword>
<feature type="transmembrane region" description="Helical" evidence="1">
    <location>
        <begin position="398"/>
        <end position="415"/>
    </location>
</feature>
<feature type="transmembrane region" description="Helical" evidence="1">
    <location>
        <begin position="459"/>
        <end position="475"/>
    </location>
</feature>
<keyword evidence="1" id="KW-0472">Membrane</keyword>
<gene>
    <name evidence="2" type="ORF">A4D02_17215</name>
</gene>
<dbReference type="SUPFAM" id="SSF49785">
    <property type="entry name" value="Galactose-binding domain-like"/>
    <property type="match status" value="1"/>
</dbReference>
<feature type="transmembrane region" description="Helical" evidence="1">
    <location>
        <begin position="306"/>
        <end position="326"/>
    </location>
</feature>
<feature type="transmembrane region" description="Helical" evidence="1">
    <location>
        <begin position="365"/>
        <end position="386"/>
    </location>
</feature>
<dbReference type="Gene3D" id="2.60.120.260">
    <property type="entry name" value="Galactose-binding domain-like"/>
    <property type="match status" value="1"/>
</dbReference>
<keyword evidence="1" id="KW-1133">Transmembrane helix</keyword>
<evidence type="ECO:0000313" key="3">
    <source>
        <dbReference type="Proteomes" id="UP000192277"/>
    </source>
</evidence>
<feature type="transmembrane region" description="Helical" evidence="1">
    <location>
        <begin position="338"/>
        <end position="359"/>
    </location>
</feature>
<reference evidence="2 3" key="1">
    <citation type="submission" date="2016-04" db="EMBL/GenBank/DDBJ databases">
        <authorList>
            <person name="Chen L."/>
            <person name="Zhuang W."/>
            <person name="Wang G."/>
        </authorList>
    </citation>
    <scope>NUCLEOTIDE SEQUENCE [LARGE SCALE GENOMIC DNA]</scope>
    <source>
        <strain evidence="3">GR20</strain>
    </source>
</reference>
<dbReference type="GO" id="GO:0016787">
    <property type="term" value="F:hydrolase activity"/>
    <property type="evidence" value="ECO:0007669"/>
    <property type="project" value="UniProtKB-KW"/>
</dbReference>
<dbReference type="Proteomes" id="UP000192277">
    <property type="component" value="Unassembled WGS sequence"/>
</dbReference>
<feature type="transmembrane region" description="Helical" evidence="1">
    <location>
        <begin position="89"/>
        <end position="111"/>
    </location>
</feature>
<dbReference type="InterPro" id="IPR008979">
    <property type="entry name" value="Galactose-bd-like_sf"/>
</dbReference>
<feature type="transmembrane region" description="Helical" evidence="1">
    <location>
        <begin position="487"/>
        <end position="513"/>
    </location>
</feature>
<name>A0ABX3NNG3_9BACT</name>
<dbReference type="RefSeq" id="WP_014217164.1">
    <property type="nucleotide sequence ID" value="NZ_LWBO01000084.1"/>
</dbReference>
<comment type="caution">
    <text evidence="2">The sequence shown here is derived from an EMBL/GenBank/DDBJ whole genome shotgun (WGS) entry which is preliminary data.</text>
</comment>
<keyword evidence="3" id="KW-1185">Reference proteome</keyword>
<organism evidence="2 3">
    <name type="scientific">Niastella koreensis</name>
    <dbReference type="NCBI Taxonomy" id="354356"/>
    <lineage>
        <taxon>Bacteria</taxon>
        <taxon>Pseudomonadati</taxon>
        <taxon>Bacteroidota</taxon>
        <taxon>Chitinophagia</taxon>
        <taxon>Chitinophagales</taxon>
        <taxon>Chitinophagaceae</taxon>
        <taxon>Niastella</taxon>
    </lineage>
</organism>
<proteinExistence type="predicted"/>
<protein>
    <submittedName>
        <fullName evidence="2">Glycoside hydrolase</fullName>
    </submittedName>
</protein>
<evidence type="ECO:0000256" key="1">
    <source>
        <dbReference type="SAM" id="Phobius"/>
    </source>
</evidence>